<keyword evidence="1" id="KW-1133">Transmembrane helix</keyword>
<proteinExistence type="predicted"/>
<protein>
    <recommendedName>
        <fullName evidence="4">DUF4760 domain-containing protein</fullName>
    </recommendedName>
</protein>
<dbReference type="Proteomes" id="UP001058872">
    <property type="component" value="Chromosome"/>
</dbReference>
<sequence>MFESGMDRLRDVVLFVAGLVALGALIMAAFEGFNQRIPSAIFLGTLGVVCTFMVYMPKLEVFKVWGVEARLNRTLDRAEEILGKLQHLSVISAKATYMTFAWSNRFGSPGAKAKQAILDDVDRQLDELKVTPTERAEIVRPYMTLIGWDFFQLYVTTVENYMQAKYSDVTHKLNIEAESAEARATIDRWAPLIAAWRTRWRVDGLYQQMLQTSFAEFLNQAVPPEGLLDKNEMERVNKYRAEILALYNECLAKGGYTDRAAQYYDNYNPEFGGDKKKIKELFGYEMKY</sequence>
<accession>A0AAE9N9Q5</accession>
<dbReference type="AlphaFoldDB" id="A0AAE9N9Q5"/>
<keyword evidence="1" id="KW-0812">Transmembrane</keyword>
<name>A0AAE9N9Q5_9BRAD</name>
<feature type="transmembrane region" description="Helical" evidence="1">
    <location>
        <begin position="36"/>
        <end position="55"/>
    </location>
</feature>
<organism evidence="2 3">
    <name type="scientific">Bradyrhizobium betae</name>
    <dbReference type="NCBI Taxonomy" id="244734"/>
    <lineage>
        <taxon>Bacteria</taxon>
        <taxon>Pseudomonadati</taxon>
        <taxon>Pseudomonadota</taxon>
        <taxon>Alphaproteobacteria</taxon>
        <taxon>Hyphomicrobiales</taxon>
        <taxon>Nitrobacteraceae</taxon>
        <taxon>Bradyrhizobium</taxon>
    </lineage>
</organism>
<keyword evidence="1" id="KW-0472">Membrane</keyword>
<reference evidence="2" key="1">
    <citation type="submission" date="2018-04" db="EMBL/GenBank/DDBJ databases">
        <title>Genomes of Endosymbiotic and Endophytic Bradyrhizobium Publication status.</title>
        <authorList>
            <person name="Guha S."/>
            <person name="Jorrin B."/>
            <person name="Sarkar M."/>
            <person name="Poole P.S."/>
            <person name="DasGupta M."/>
        </authorList>
    </citation>
    <scope>NUCLEOTIDE SEQUENCE</scope>
    <source>
        <strain evidence="2">WBOS16</strain>
    </source>
</reference>
<feature type="transmembrane region" description="Helical" evidence="1">
    <location>
        <begin position="12"/>
        <end position="30"/>
    </location>
</feature>
<evidence type="ECO:0000313" key="2">
    <source>
        <dbReference type="EMBL" id="UUO67206.1"/>
    </source>
</evidence>
<evidence type="ECO:0000256" key="1">
    <source>
        <dbReference type="SAM" id="Phobius"/>
    </source>
</evidence>
<dbReference type="EMBL" id="CP028989">
    <property type="protein sequence ID" value="UUO67206.1"/>
    <property type="molecule type" value="Genomic_DNA"/>
</dbReference>
<evidence type="ECO:0000313" key="3">
    <source>
        <dbReference type="Proteomes" id="UP001058872"/>
    </source>
</evidence>
<evidence type="ECO:0008006" key="4">
    <source>
        <dbReference type="Google" id="ProtNLM"/>
    </source>
</evidence>
<gene>
    <name evidence="2" type="ORF">DCM83_19695</name>
</gene>